<dbReference type="InterPro" id="IPR020841">
    <property type="entry name" value="PKS_Beta-ketoAc_synthase_dom"/>
</dbReference>
<evidence type="ECO:0000256" key="9">
    <source>
        <dbReference type="ARBA" id="ARBA00023315"/>
    </source>
</evidence>
<feature type="compositionally biased region" description="Gly residues" evidence="20">
    <location>
        <begin position="19"/>
        <end position="37"/>
    </location>
</feature>
<dbReference type="Gene3D" id="3.40.47.10">
    <property type="match status" value="2"/>
</dbReference>
<dbReference type="InterPro" id="IPR017568">
    <property type="entry name" value="3-oxoacyl-ACP_synth-2"/>
</dbReference>
<evidence type="ECO:0000256" key="17">
    <source>
        <dbReference type="ARBA" id="ARBA00049533"/>
    </source>
</evidence>
<evidence type="ECO:0000313" key="23">
    <source>
        <dbReference type="EMBL" id="KAI1242845.1"/>
    </source>
</evidence>
<dbReference type="EC" id="2.3.1.41" evidence="3"/>
<evidence type="ECO:0000256" key="12">
    <source>
        <dbReference type="ARBA" id="ARBA00047451"/>
    </source>
</evidence>
<comment type="catalytic activity">
    <reaction evidence="11">
        <text>hexanoyl-[ACP] + malonyl-[ACP] + H(+) = 3-oxooctanoyl-[ACP] + holo-[ACP] + CO2</text>
        <dbReference type="Rhea" id="RHEA:41836"/>
        <dbReference type="Rhea" id="RHEA-COMP:9623"/>
        <dbReference type="Rhea" id="RHEA-COMP:9632"/>
        <dbReference type="Rhea" id="RHEA-COMP:9633"/>
        <dbReference type="Rhea" id="RHEA-COMP:9685"/>
        <dbReference type="ChEBI" id="CHEBI:15378"/>
        <dbReference type="ChEBI" id="CHEBI:16526"/>
        <dbReference type="ChEBI" id="CHEBI:64479"/>
        <dbReference type="ChEBI" id="CHEBI:78449"/>
        <dbReference type="ChEBI" id="CHEBI:78459"/>
        <dbReference type="ChEBI" id="CHEBI:78460"/>
    </reaction>
    <physiologicalReaction direction="left-to-right" evidence="11">
        <dbReference type="Rhea" id="RHEA:41837"/>
    </physiologicalReaction>
</comment>
<comment type="catalytic activity">
    <reaction evidence="12">
        <text>tetradecanoyl-[ACP] + malonyl-[ACP] + H(+) = 3-oxohexadecanoyl-[ACP] + holo-[ACP] + CO2</text>
        <dbReference type="Rhea" id="RHEA:41900"/>
        <dbReference type="Rhea" id="RHEA-COMP:9623"/>
        <dbReference type="Rhea" id="RHEA-COMP:9648"/>
        <dbReference type="Rhea" id="RHEA-COMP:9649"/>
        <dbReference type="Rhea" id="RHEA-COMP:9685"/>
        <dbReference type="ChEBI" id="CHEBI:15378"/>
        <dbReference type="ChEBI" id="CHEBI:16526"/>
        <dbReference type="ChEBI" id="CHEBI:64479"/>
        <dbReference type="ChEBI" id="CHEBI:78449"/>
        <dbReference type="ChEBI" id="CHEBI:78477"/>
        <dbReference type="ChEBI" id="CHEBI:78478"/>
    </reaction>
    <physiologicalReaction direction="left-to-right" evidence="12">
        <dbReference type="Rhea" id="RHEA:41901"/>
    </physiologicalReaction>
</comment>
<evidence type="ECO:0000256" key="14">
    <source>
        <dbReference type="ARBA" id="ARBA00048506"/>
    </source>
</evidence>
<dbReference type="AlphaFoldDB" id="A0A835NTT5"/>
<evidence type="ECO:0000256" key="18">
    <source>
        <dbReference type="ARBA" id="ARBA00054575"/>
    </source>
</evidence>
<evidence type="ECO:0000256" key="10">
    <source>
        <dbReference type="ARBA" id="ARBA00044350"/>
    </source>
</evidence>
<dbReference type="InterPro" id="IPR014030">
    <property type="entry name" value="Ketoacyl_synth_N"/>
</dbReference>
<dbReference type="Pfam" id="PF02801">
    <property type="entry name" value="Ketoacyl-synt_C"/>
    <property type="match status" value="1"/>
</dbReference>
<dbReference type="GO" id="GO:0004315">
    <property type="term" value="F:3-oxoacyl-[acyl-carrier-protein] synthase activity"/>
    <property type="evidence" value="ECO:0007669"/>
    <property type="project" value="UniProtKB-EC"/>
</dbReference>
<reference evidence="23" key="3">
    <citation type="submission" date="2022-01" db="EMBL/GenBank/DDBJ databases">
        <authorList>
            <person name="Rubenstein D.R."/>
        </authorList>
    </citation>
    <scope>NUCLEOTIDE SEQUENCE</scope>
    <source>
        <strain evidence="23">SS15</strain>
        <tissue evidence="23">Liver</tissue>
    </source>
</reference>
<feature type="domain" description="Ketosynthase family 3 (KS3)" evidence="21">
    <location>
        <begin position="133"/>
        <end position="552"/>
    </location>
</feature>
<dbReference type="EMBL" id="JADDUC020000001">
    <property type="protein sequence ID" value="KAI1242845.1"/>
    <property type="molecule type" value="Genomic_DNA"/>
</dbReference>
<dbReference type="Proteomes" id="UP000618051">
    <property type="component" value="Unassembled WGS sequence"/>
</dbReference>
<keyword evidence="6" id="KW-0276">Fatty acid metabolism</keyword>
<dbReference type="SMART" id="SM00825">
    <property type="entry name" value="PKS_KS"/>
    <property type="match status" value="1"/>
</dbReference>
<dbReference type="OrthoDB" id="5334845at2759"/>
<comment type="caution">
    <text evidence="22">The sequence shown here is derived from an EMBL/GenBank/DDBJ whole genome shotgun (WGS) entry which is preliminary data.</text>
</comment>
<evidence type="ECO:0000256" key="19">
    <source>
        <dbReference type="ARBA" id="ARBA00072686"/>
    </source>
</evidence>
<evidence type="ECO:0000256" key="3">
    <source>
        <dbReference type="ARBA" id="ARBA00013191"/>
    </source>
</evidence>
<evidence type="ECO:0000259" key="21">
    <source>
        <dbReference type="PROSITE" id="PS52004"/>
    </source>
</evidence>
<gene>
    <name evidence="23" type="ORF">IHE44_0000398</name>
    <name evidence="22" type="ORF">IHE44_011696</name>
</gene>
<dbReference type="NCBIfam" id="NF005589">
    <property type="entry name" value="PRK07314.1"/>
    <property type="match status" value="1"/>
</dbReference>
<evidence type="ECO:0000256" key="2">
    <source>
        <dbReference type="ARBA" id="ARBA00008467"/>
    </source>
</evidence>
<dbReference type="InterPro" id="IPR014031">
    <property type="entry name" value="Ketoacyl_synth_C"/>
</dbReference>
<reference evidence="23 24" key="2">
    <citation type="journal article" date="2021" name="J. Hered.">
        <title>Feather Gene Expression Elucidates the Developmental Basis of Plumage Iridescence in African Starlings.</title>
        <authorList>
            <person name="Rubenstein D.R."/>
            <person name="Corvelo A."/>
            <person name="MacManes M.D."/>
            <person name="Maia R."/>
            <person name="Narzisi G."/>
            <person name="Rousaki A."/>
            <person name="Vandenabeele P."/>
            <person name="Shawkey M.D."/>
            <person name="Solomon J."/>
        </authorList>
    </citation>
    <scope>NUCLEOTIDE SEQUENCE [LARGE SCALE GENOMIC DNA]</scope>
    <source>
        <strain evidence="23">SS15</strain>
    </source>
</reference>
<proteinExistence type="inferred from homology"/>
<keyword evidence="4" id="KW-0444">Lipid biosynthesis</keyword>
<dbReference type="PANTHER" id="PTHR11712">
    <property type="entry name" value="POLYKETIDE SYNTHASE-RELATED"/>
    <property type="match status" value="1"/>
</dbReference>
<name>A0A835NTT5_9PASS</name>
<dbReference type="SUPFAM" id="SSF53901">
    <property type="entry name" value="Thiolase-like"/>
    <property type="match status" value="2"/>
</dbReference>
<comment type="similarity">
    <text evidence="2">Belongs to the thiolase-like superfamily. Beta-ketoacyl-ACP synthases family.</text>
</comment>
<dbReference type="FunFam" id="3.40.47.10:FF:000015">
    <property type="entry name" value="3-oxoacyl-[acyl-carrier-protein] synthase, mitochondrial"/>
    <property type="match status" value="1"/>
</dbReference>
<evidence type="ECO:0000256" key="13">
    <source>
        <dbReference type="ARBA" id="ARBA00047578"/>
    </source>
</evidence>
<keyword evidence="5" id="KW-0808">Transferase</keyword>
<evidence type="ECO:0000256" key="5">
    <source>
        <dbReference type="ARBA" id="ARBA00022679"/>
    </source>
</evidence>
<evidence type="ECO:0000313" key="22">
    <source>
        <dbReference type="EMBL" id="KAG0121015.1"/>
    </source>
</evidence>
<keyword evidence="7" id="KW-0443">Lipid metabolism</keyword>
<evidence type="ECO:0000256" key="6">
    <source>
        <dbReference type="ARBA" id="ARBA00022832"/>
    </source>
</evidence>
<evidence type="ECO:0000256" key="1">
    <source>
        <dbReference type="ARBA" id="ARBA00005194"/>
    </source>
</evidence>
<dbReference type="InterPro" id="IPR000794">
    <property type="entry name" value="Beta-ketoacyl_synthase"/>
</dbReference>
<evidence type="ECO:0000256" key="7">
    <source>
        <dbReference type="ARBA" id="ARBA00023098"/>
    </source>
</evidence>
<keyword evidence="24" id="KW-1185">Reference proteome</keyword>
<accession>A0A835NTT5</accession>
<protein>
    <recommendedName>
        <fullName evidence="19">3-oxoacyl-[acyl-carrier-protein] synthase, mitochondrial</fullName>
        <ecNumber evidence="3">2.3.1.41</ecNumber>
    </recommendedName>
    <alternativeName>
        <fullName evidence="10">Beta-ketoacyl-ACP synthase</fullName>
    </alternativeName>
</protein>
<comment type="pathway">
    <text evidence="1">Lipid metabolism; fatty acid biosynthesis.</text>
</comment>
<dbReference type="GO" id="GO:0006633">
    <property type="term" value="P:fatty acid biosynthetic process"/>
    <property type="evidence" value="ECO:0007669"/>
    <property type="project" value="UniProtKB-KW"/>
</dbReference>
<evidence type="ECO:0000256" key="15">
    <source>
        <dbReference type="ARBA" id="ARBA00049109"/>
    </source>
</evidence>
<evidence type="ECO:0000256" key="4">
    <source>
        <dbReference type="ARBA" id="ARBA00022516"/>
    </source>
</evidence>
<evidence type="ECO:0000256" key="8">
    <source>
        <dbReference type="ARBA" id="ARBA00023160"/>
    </source>
</evidence>
<dbReference type="InterPro" id="IPR018201">
    <property type="entry name" value="Ketoacyl_synth_AS"/>
</dbReference>
<comment type="catalytic activity">
    <reaction evidence="13">
        <text>dodecanoyl-[ACP] + malonyl-[ACP] + H(+) = 3-oxotetradecanoyl-[ACP] + holo-[ACP] + CO2</text>
        <dbReference type="Rhea" id="RHEA:41884"/>
        <dbReference type="Rhea" id="RHEA-COMP:9623"/>
        <dbReference type="Rhea" id="RHEA-COMP:9644"/>
        <dbReference type="Rhea" id="RHEA-COMP:9645"/>
        <dbReference type="Rhea" id="RHEA-COMP:9685"/>
        <dbReference type="ChEBI" id="CHEBI:15378"/>
        <dbReference type="ChEBI" id="CHEBI:16526"/>
        <dbReference type="ChEBI" id="CHEBI:64479"/>
        <dbReference type="ChEBI" id="CHEBI:65264"/>
        <dbReference type="ChEBI" id="CHEBI:78449"/>
        <dbReference type="ChEBI" id="CHEBI:78473"/>
    </reaction>
    <physiologicalReaction direction="left-to-right" evidence="13">
        <dbReference type="Rhea" id="RHEA:41885"/>
    </physiologicalReaction>
</comment>
<evidence type="ECO:0000313" key="24">
    <source>
        <dbReference type="Proteomes" id="UP000618051"/>
    </source>
</evidence>
<dbReference type="PROSITE" id="PS52004">
    <property type="entry name" value="KS3_2"/>
    <property type="match status" value="1"/>
</dbReference>
<dbReference type="GO" id="GO:0005739">
    <property type="term" value="C:mitochondrion"/>
    <property type="evidence" value="ECO:0007669"/>
    <property type="project" value="TreeGrafter"/>
</dbReference>
<dbReference type="PANTHER" id="PTHR11712:SF336">
    <property type="entry name" value="3-OXOACYL-[ACYL-CARRIER-PROTEIN] SYNTHASE, MITOCHONDRIAL"/>
    <property type="match status" value="1"/>
</dbReference>
<evidence type="ECO:0000256" key="11">
    <source>
        <dbReference type="ARBA" id="ARBA00047394"/>
    </source>
</evidence>
<evidence type="ECO:0000256" key="20">
    <source>
        <dbReference type="SAM" id="MobiDB-lite"/>
    </source>
</evidence>
<comment type="catalytic activity">
    <reaction evidence="15">
        <text>decanoyl-[ACP] + malonyl-[ACP] + H(+) = 3-oxododecanoyl-[ACP] + holo-[ACP] + CO2</text>
        <dbReference type="Rhea" id="RHEA:41868"/>
        <dbReference type="Rhea" id="RHEA-COMP:9623"/>
        <dbReference type="Rhea" id="RHEA-COMP:9640"/>
        <dbReference type="Rhea" id="RHEA-COMP:9641"/>
        <dbReference type="Rhea" id="RHEA-COMP:9685"/>
        <dbReference type="ChEBI" id="CHEBI:15378"/>
        <dbReference type="ChEBI" id="CHEBI:16526"/>
        <dbReference type="ChEBI" id="CHEBI:64479"/>
        <dbReference type="ChEBI" id="CHEBI:78449"/>
        <dbReference type="ChEBI" id="CHEBI:78468"/>
        <dbReference type="ChEBI" id="CHEBI:78469"/>
    </reaction>
    <physiologicalReaction direction="left-to-right" evidence="15">
        <dbReference type="Rhea" id="RHEA:41869"/>
    </physiologicalReaction>
</comment>
<comment type="catalytic activity">
    <reaction evidence="17">
        <text>octanoyl-[ACP] + malonyl-[ACP] + H(+) = 3-oxodecanoyl-[ACP] + holo-[ACP] + CO2</text>
        <dbReference type="Rhea" id="RHEA:41852"/>
        <dbReference type="Rhea" id="RHEA-COMP:9623"/>
        <dbReference type="Rhea" id="RHEA-COMP:9636"/>
        <dbReference type="Rhea" id="RHEA-COMP:9637"/>
        <dbReference type="Rhea" id="RHEA-COMP:9685"/>
        <dbReference type="ChEBI" id="CHEBI:15378"/>
        <dbReference type="ChEBI" id="CHEBI:16526"/>
        <dbReference type="ChEBI" id="CHEBI:64479"/>
        <dbReference type="ChEBI" id="CHEBI:78449"/>
        <dbReference type="ChEBI" id="CHEBI:78463"/>
        <dbReference type="ChEBI" id="CHEBI:78464"/>
    </reaction>
    <physiologicalReaction direction="left-to-right" evidence="17">
        <dbReference type="Rhea" id="RHEA:41853"/>
    </physiologicalReaction>
</comment>
<feature type="non-terminal residue" evidence="22">
    <location>
        <position position="1"/>
    </location>
</feature>
<comment type="catalytic activity">
    <reaction evidence="16">
        <text>butanoyl-[ACP] + malonyl-[ACP] + H(+) = 3-oxohexanoyl-[ACP] + holo-[ACP] + CO2</text>
        <dbReference type="Rhea" id="RHEA:41820"/>
        <dbReference type="Rhea" id="RHEA-COMP:9623"/>
        <dbReference type="Rhea" id="RHEA-COMP:9628"/>
        <dbReference type="Rhea" id="RHEA-COMP:9629"/>
        <dbReference type="Rhea" id="RHEA-COMP:9685"/>
        <dbReference type="ChEBI" id="CHEBI:15378"/>
        <dbReference type="ChEBI" id="CHEBI:16526"/>
        <dbReference type="ChEBI" id="CHEBI:64479"/>
        <dbReference type="ChEBI" id="CHEBI:78449"/>
        <dbReference type="ChEBI" id="CHEBI:78454"/>
        <dbReference type="ChEBI" id="CHEBI:78456"/>
    </reaction>
    <physiologicalReaction direction="left-to-right" evidence="16">
        <dbReference type="Rhea" id="RHEA:41821"/>
    </physiologicalReaction>
</comment>
<evidence type="ECO:0000256" key="16">
    <source>
        <dbReference type="ARBA" id="ARBA00049449"/>
    </source>
</evidence>
<organism evidence="22">
    <name type="scientific">Lamprotornis superbus</name>
    <dbReference type="NCBI Taxonomy" id="245042"/>
    <lineage>
        <taxon>Eukaryota</taxon>
        <taxon>Metazoa</taxon>
        <taxon>Chordata</taxon>
        <taxon>Craniata</taxon>
        <taxon>Vertebrata</taxon>
        <taxon>Euteleostomi</taxon>
        <taxon>Archelosauria</taxon>
        <taxon>Archosauria</taxon>
        <taxon>Dinosauria</taxon>
        <taxon>Saurischia</taxon>
        <taxon>Theropoda</taxon>
        <taxon>Coelurosauria</taxon>
        <taxon>Aves</taxon>
        <taxon>Neognathae</taxon>
        <taxon>Neoaves</taxon>
        <taxon>Telluraves</taxon>
        <taxon>Australaves</taxon>
        <taxon>Passeriformes</taxon>
        <taxon>Sturnidae</taxon>
        <taxon>Lamprotornis</taxon>
    </lineage>
</organism>
<dbReference type="FunFam" id="3.40.47.10:FF:000024">
    <property type="entry name" value="3-oxoacyl-[acyl-carrier-protein] synthase, mitochondrial"/>
    <property type="match status" value="1"/>
</dbReference>
<dbReference type="InterPro" id="IPR016039">
    <property type="entry name" value="Thiolase-like"/>
</dbReference>
<reference evidence="22" key="1">
    <citation type="submission" date="2020-10" db="EMBL/GenBank/DDBJ databases">
        <title>Feather gene expression reveals the developmental basis of iridescence in African starlings.</title>
        <authorList>
            <person name="Rubenstein D.R."/>
        </authorList>
    </citation>
    <scope>NUCLEOTIDE SEQUENCE</scope>
    <source>
        <strain evidence="22">SS15</strain>
        <tissue evidence="22">Liver</tissue>
    </source>
</reference>
<keyword evidence="9" id="KW-0012">Acyltransferase</keyword>
<dbReference type="NCBIfam" id="TIGR03150">
    <property type="entry name" value="fabF"/>
    <property type="match status" value="1"/>
</dbReference>
<dbReference type="PROSITE" id="PS00606">
    <property type="entry name" value="KS3_1"/>
    <property type="match status" value="1"/>
</dbReference>
<dbReference type="Pfam" id="PF00109">
    <property type="entry name" value="ketoacyl-synt"/>
    <property type="match status" value="1"/>
</dbReference>
<keyword evidence="8" id="KW-0275">Fatty acid biosynthesis</keyword>
<comment type="function">
    <text evidence="18">May play a role in the biosynthesis of lipoic acid as well as longer chain fatty acids required for optimal mitochondrial function.</text>
</comment>
<dbReference type="EMBL" id="JADDUC010000055">
    <property type="protein sequence ID" value="KAG0121015.1"/>
    <property type="molecule type" value="Genomic_DNA"/>
</dbReference>
<comment type="catalytic activity">
    <reaction evidence="14">
        <text>a fatty acyl-[ACP] + malonyl-[ACP] + H(+) = a 3-oxoacyl-[ACP] + holo-[ACP] + CO2</text>
        <dbReference type="Rhea" id="RHEA:22836"/>
        <dbReference type="Rhea" id="RHEA-COMP:9623"/>
        <dbReference type="Rhea" id="RHEA-COMP:9685"/>
        <dbReference type="Rhea" id="RHEA-COMP:9916"/>
        <dbReference type="Rhea" id="RHEA-COMP:14125"/>
        <dbReference type="ChEBI" id="CHEBI:15378"/>
        <dbReference type="ChEBI" id="CHEBI:16526"/>
        <dbReference type="ChEBI" id="CHEBI:64479"/>
        <dbReference type="ChEBI" id="CHEBI:78449"/>
        <dbReference type="ChEBI" id="CHEBI:78776"/>
        <dbReference type="ChEBI" id="CHEBI:138651"/>
        <dbReference type="EC" id="2.3.1.41"/>
    </reaction>
    <physiologicalReaction direction="left-to-right" evidence="14">
        <dbReference type="Rhea" id="RHEA:22837"/>
    </physiologicalReaction>
</comment>
<dbReference type="CDD" id="cd00834">
    <property type="entry name" value="KAS_I_II"/>
    <property type="match status" value="1"/>
</dbReference>
<sequence>WCGLAPSERERQAERTIAGRGGAAGGGTAEGWGGGRRGLSSGRRGHRPQRGGPGRQWRRWAGRSRRALTPGLHTKSGRSLEIPGGMCLIIATMFSQCSQDLLKIANLHLRSLNLNLHLKNHRRAFSKSLPACRRKVVVTGIGLVSPLGVGTQFVWKHLLEGGSGITSLDGEEYAGIPCRVAACVPRGNKEGEFSEESFVSKSEIKSMSSATVMAIGAAELAMKDSGWSPQSEQDCLTAGVAIGMGMVPLEEISDTAALFKTKGYNKVSPFFVPKILVNMAAGHISIKYQLKGPNHAVSTACTTGAHAVGDSFRFIAAGDADVMLAGGTEACISPLSLAGFARARALSTSFNSSPRTACRPFDSQREGFVMGEGAAVLVLEEYGHAVQRGARIYAEVLGYGLSGDACHITAPNPEGDGAFRCMSAAIKDSGIKPEDVTYVNAHATSTPLGDAAENQAIKRLFQDHSRNIAVSSTKGATGHLLGAAGAIEAAFTVLSCYHGILPPTLNLHKTEAEFDLNYVPLTAQEWKTDKRRIALTNSFGFGGTNATLCFASV</sequence>
<feature type="region of interest" description="Disordered" evidence="20">
    <location>
        <begin position="1"/>
        <end position="58"/>
    </location>
</feature>